<dbReference type="InterPro" id="IPR016161">
    <property type="entry name" value="Ald_DH/histidinol_DH"/>
</dbReference>
<dbReference type="EMBL" id="AEWJ01000024">
    <property type="protein sequence ID" value="EGD59910.1"/>
    <property type="molecule type" value="Genomic_DNA"/>
</dbReference>
<comment type="similarity">
    <text evidence="1 4">Belongs to the aldehyde dehydrogenase family.</text>
</comment>
<evidence type="ECO:0000256" key="1">
    <source>
        <dbReference type="ARBA" id="ARBA00009986"/>
    </source>
</evidence>
<dbReference type="eggNOG" id="COG1012">
    <property type="taxonomic scope" value="Bacteria"/>
</dbReference>
<keyword evidence="2 4" id="KW-0560">Oxidoreductase</keyword>
<dbReference type="Gene3D" id="3.40.309.10">
    <property type="entry name" value="Aldehyde Dehydrogenase, Chain A, domain 2"/>
    <property type="match status" value="1"/>
</dbReference>
<protein>
    <recommendedName>
        <fullName evidence="4">Aldehyde dehydrogenase</fullName>
    </recommendedName>
</protein>
<dbReference type="PANTHER" id="PTHR43570">
    <property type="entry name" value="ALDEHYDE DEHYDROGENASE"/>
    <property type="match status" value="1"/>
</dbReference>
<feature type="domain" description="Aldehyde dehydrogenase" evidence="6">
    <location>
        <begin position="3"/>
        <end position="427"/>
    </location>
</feature>
<dbReference type="AlphaFoldDB" id="F1Z6C9"/>
<dbReference type="OrthoDB" id="9812625at2"/>
<evidence type="ECO:0000256" key="3">
    <source>
        <dbReference type="ARBA" id="ARBA00023027"/>
    </source>
</evidence>
<organism evidence="7 8">
    <name type="scientific">Novosphingobium nitrogenifigens DSM 19370</name>
    <dbReference type="NCBI Taxonomy" id="983920"/>
    <lineage>
        <taxon>Bacteria</taxon>
        <taxon>Pseudomonadati</taxon>
        <taxon>Pseudomonadota</taxon>
        <taxon>Alphaproteobacteria</taxon>
        <taxon>Sphingomonadales</taxon>
        <taxon>Sphingomonadaceae</taxon>
        <taxon>Novosphingobium</taxon>
    </lineage>
</organism>
<evidence type="ECO:0000313" key="8">
    <source>
        <dbReference type="Proteomes" id="UP000004728"/>
    </source>
</evidence>
<dbReference type="Gene3D" id="3.40.605.10">
    <property type="entry name" value="Aldehyde Dehydrogenase, Chain A, domain 1"/>
    <property type="match status" value="1"/>
</dbReference>
<sequence length="450" mass="47389">MVAADLRMIVATMRRAQLAAGVPDAALRRDRLERVAQLLDEHHRPLAAAAAADRGLETVAATHAPDLVSAHANLSRAAREVESWMARRPGSDYWPQGVVGIIAPWTYPVSLALAPLAGAFAAGNVALIKLSPYAQRSSDLLADLVGRYFSPAELGVVQGDDSVGACFAELPFAHLVFTGSARAARSVAANAAARLTPITYAVGGKSPAIVAADADLDRAARFVMTAKLRHAGQCCHTVDHVMVAREVAEPFVEAARIHAADIFANAPAFPAIVNRTHYDRLQSLLADAQKRGARRVPLDPTATVPEKASGKRTAAGRGGPHRMAPELLLDADESMAIMAEEVFGPVLPVVTVADDMDAIGRIAVGPLPAQAIYFGADPAARTLFADRVAADVVFINPAPESFDGAAMAGSLMPGNEQWSGETGFRRFSVARRLVIADDPSQSSLAATRLG</sequence>
<gene>
    <name evidence="7" type="ORF">Y88_2350</name>
</gene>
<keyword evidence="8" id="KW-1185">Reference proteome</keyword>
<dbReference type="Pfam" id="PF00171">
    <property type="entry name" value="Aldedh"/>
    <property type="match status" value="1"/>
</dbReference>
<dbReference type="InterPro" id="IPR016162">
    <property type="entry name" value="Ald_DH_N"/>
</dbReference>
<dbReference type="HOGENOM" id="CLU_005391_3_6_5"/>
<proteinExistence type="inferred from homology"/>
<accession>F1Z6C9</accession>
<dbReference type="PIRSF" id="PIRSF036492">
    <property type="entry name" value="ALDH"/>
    <property type="match status" value="1"/>
</dbReference>
<dbReference type="InParanoid" id="F1Z6C9"/>
<dbReference type="GO" id="GO:0005737">
    <property type="term" value="C:cytoplasm"/>
    <property type="evidence" value="ECO:0007669"/>
    <property type="project" value="TreeGrafter"/>
</dbReference>
<dbReference type="InterPro" id="IPR012394">
    <property type="entry name" value="Aldehyde_DH_NAD(P)"/>
</dbReference>
<evidence type="ECO:0000256" key="4">
    <source>
        <dbReference type="PIRNR" id="PIRNR036492"/>
    </source>
</evidence>
<dbReference type="GO" id="GO:0006081">
    <property type="term" value="P:aldehyde metabolic process"/>
    <property type="evidence" value="ECO:0007669"/>
    <property type="project" value="InterPro"/>
</dbReference>
<name>F1Z6C9_9SPHN</name>
<comment type="caution">
    <text evidence="7">The sequence shown here is derived from an EMBL/GenBank/DDBJ whole genome shotgun (WGS) entry which is preliminary data.</text>
</comment>
<evidence type="ECO:0000259" key="6">
    <source>
        <dbReference type="Pfam" id="PF00171"/>
    </source>
</evidence>
<dbReference type="GO" id="GO:0004029">
    <property type="term" value="F:aldehyde dehydrogenase (NAD+) activity"/>
    <property type="evidence" value="ECO:0007669"/>
    <property type="project" value="TreeGrafter"/>
</dbReference>
<evidence type="ECO:0000256" key="2">
    <source>
        <dbReference type="ARBA" id="ARBA00023002"/>
    </source>
</evidence>
<evidence type="ECO:0000256" key="5">
    <source>
        <dbReference type="SAM" id="MobiDB-lite"/>
    </source>
</evidence>
<dbReference type="InterPro" id="IPR015590">
    <property type="entry name" value="Aldehyde_DH_dom"/>
</dbReference>
<dbReference type="Proteomes" id="UP000004728">
    <property type="component" value="Unassembled WGS sequence"/>
</dbReference>
<dbReference type="SUPFAM" id="SSF53720">
    <property type="entry name" value="ALDH-like"/>
    <property type="match status" value="1"/>
</dbReference>
<keyword evidence="3" id="KW-0520">NAD</keyword>
<feature type="region of interest" description="Disordered" evidence="5">
    <location>
        <begin position="295"/>
        <end position="322"/>
    </location>
</feature>
<evidence type="ECO:0000313" key="7">
    <source>
        <dbReference type="EMBL" id="EGD59910.1"/>
    </source>
</evidence>
<dbReference type="STRING" id="983920.Y88_2350"/>
<dbReference type="InterPro" id="IPR016163">
    <property type="entry name" value="Ald_DH_C"/>
</dbReference>
<dbReference type="PANTHER" id="PTHR43570:SF20">
    <property type="entry name" value="ALDEHYDE DEHYDROGENASE ALDX-RELATED"/>
    <property type="match status" value="1"/>
</dbReference>
<reference evidence="7 8" key="1">
    <citation type="journal article" date="2012" name="J. Bacteriol.">
        <title>Draft Genome Sequence of Novosphingobium nitrogenifigens Y88T.</title>
        <authorList>
            <person name="Strabala T.J."/>
            <person name="Macdonald L."/>
            <person name="Liu V."/>
            <person name="Smit A.M."/>
        </authorList>
    </citation>
    <scope>NUCLEOTIDE SEQUENCE [LARGE SCALE GENOMIC DNA]</scope>
    <source>
        <strain evidence="7 8">DSM 19370</strain>
    </source>
</reference>
<dbReference type="RefSeq" id="WP_008069787.1">
    <property type="nucleotide sequence ID" value="NZ_AQWK01000003.1"/>
</dbReference>